<feature type="transmembrane region" description="Helical" evidence="1">
    <location>
        <begin position="211"/>
        <end position="229"/>
    </location>
</feature>
<feature type="domain" description="Acyltransferase 3" evidence="2">
    <location>
        <begin position="23"/>
        <end position="346"/>
    </location>
</feature>
<feature type="transmembrane region" description="Helical" evidence="1">
    <location>
        <begin position="178"/>
        <end position="199"/>
    </location>
</feature>
<feature type="transmembrane region" description="Helical" evidence="1">
    <location>
        <begin position="21"/>
        <end position="42"/>
    </location>
</feature>
<organism evidence="3 4">
    <name type="scientific">Brevundimonas viscosa</name>
    <dbReference type="NCBI Taxonomy" id="871741"/>
    <lineage>
        <taxon>Bacteria</taxon>
        <taxon>Pseudomonadati</taxon>
        <taxon>Pseudomonadota</taxon>
        <taxon>Alphaproteobacteria</taxon>
        <taxon>Caulobacterales</taxon>
        <taxon>Caulobacteraceae</taxon>
        <taxon>Brevundimonas</taxon>
    </lineage>
</organism>
<accession>A0A1I6T104</accession>
<dbReference type="Pfam" id="PF01757">
    <property type="entry name" value="Acyl_transf_3"/>
    <property type="match status" value="1"/>
</dbReference>
<dbReference type="InterPro" id="IPR002656">
    <property type="entry name" value="Acyl_transf_3_dom"/>
</dbReference>
<sequence>MASTISASRRHPFPDVLDPLTSIRFFLALGVVLFHYQLYWTLPPSASGLLDRTRLGVDIFFILSGFILTHVYLQGNAQPRYRRFLAARFARIYPAHLAILLGMLALVLAAPLAGVGLEPGRFNAPDFVQTLLLVQAWFPRQSLALWNGPAWSLSAEWFAYLTFPAFAWIALRLRDRPLVLTGLAALFFLALDLVYRRVFGVVLPRAEDSMGILRIAPEFLFGIGLYYLGQRVALSPRAAIAAVLAATAALLAAMQIPLDDRLIVALSGPFLLALALLAKSGARTFLSQPLWLFAGEASYALYLVHLPVLMVWRNAVQRLAGLGGDYRMGLGELALLLTLTLAAAAGIHMAIERPGRRLIRRLVERREPVPGLEQTRSVHSDQGEPF</sequence>
<feature type="transmembrane region" description="Helical" evidence="1">
    <location>
        <begin position="93"/>
        <end position="113"/>
    </location>
</feature>
<feature type="transmembrane region" description="Helical" evidence="1">
    <location>
        <begin position="290"/>
        <end position="313"/>
    </location>
</feature>
<keyword evidence="3" id="KW-0378">Hydrolase</keyword>
<dbReference type="OrthoDB" id="9796461at2"/>
<dbReference type="InterPro" id="IPR050879">
    <property type="entry name" value="Acyltransferase_3"/>
</dbReference>
<evidence type="ECO:0000259" key="2">
    <source>
        <dbReference type="Pfam" id="PF01757"/>
    </source>
</evidence>
<dbReference type="AlphaFoldDB" id="A0A1I6T104"/>
<keyword evidence="3" id="KW-0808">Transferase</keyword>
<evidence type="ECO:0000256" key="1">
    <source>
        <dbReference type="SAM" id="Phobius"/>
    </source>
</evidence>
<dbReference type="PANTHER" id="PTHR23028">
    <property type="entry name" value="ACETYLTRANSFERASE"/>
    <property type="match status" value="1"/>
</dbReference>
<name>A0A1I6T104_9CAUL</name>
<dbReference type="GO" id="GO:0016747">
    <property type="term" value="F:acyltransferase activity, transferring groups other than amino-acyl groups"/>
    <property type="evidence" value="ECO:0007669"/>
    <property type="project" value="InterPro"/>
</dbReference>
<feature type="transmembrane region" description="Helical" evidence="1">
    <location>
        <begin position="262"/>
        <end position="278"/>
    </location>
</feature>
<keyword evidence="4" id="KW-1185">Reference proteome</keyword>
<keyword evidence="1" id="KW-1133">Transmembrane helix</keyword>
<protein>
    <submittedName>
        <fullName evidence="3">Peptidoglycan/LPS O-acetylase OafA/YrhL, contains acyltransferase and SGNH-hydrolase domains</fullName>
    </submittedName>
</protein>
<gene>
    <name evidence="3" type="ORF">SAMN05192570_2831</name>
</gene>
<keyword evidence="1" id="KW-0472">Membrane</keyword>
<feature type="transmembrane region" description="Helical" evidence="1">
    <location>
        <begin position="54"/>
        <end position="73"/>
    </location>
</feature>
<dbReference type="EMBL" id="FOZV01000007">
    <property type="protein sequence ID" value="SFS82677.1"/>
    <property type="molecule type" value="Genomic_DNA"/>
</dbReference>
<dbReference type="Proteomes" id="UP000198788">
    <property type="component" value="Unassembled WGS sequence"/>
</dbReference>
<dbReference type="GO" id="GO:0000271">
    <property type="term" value="P:polysaccharide biosynthetic process"/>
    <property type="evidence" value="ECO:0007669"/>
    <property type="project" value="TreeGrafter"/>
</dbReference>
<reference evidence="4" key="1">
    <citation type="submission" date="2016-10" db="EMBL/GenBank/DDBJ databases">
        <authorList>
            <person name="Varghese N."/>
            <person name="Submissions S."/>
        </authorList>
    </citation>
    <scope>NUCLEOTIDE SEQUENCE [LARGE SCALE GENOMIC DNA]</scope>
    <source>
        <strain evidence="4">CGMCC 1.10683</strain>
    </source>
</reference>
<feature type="transmembrane region" description="Helical" evidence="1">
    <location>
        <begin position="333"/>
        <end position="351"/>
    </location>
</feature>
<dbReference type="PANTHER" id="PTHR23028:SF131">
    <property type="entry name" value="BLR2367 PROTEIN"/>
    <property type="match status" value="1"/>
</dbReference>
<keyword evidence="1" id="KW-0812">Transmembrane</keyword>
<proteinExistence type="predicted"/>
<dbReference type="STRING" id="871741.SAMN05192570_2831"/>
<dbReference type="GO" id="GO:0016787">
    <property type="term" value="F:hydrolase activity"/>
    <property type="evidence" value="ECO:0007669"/>
    <property type="project" value="UniProtKB-KW"/>
</dbReference>
<evidence type="ECO:0000313" key="3">
    <source>
        <dbReference type="EMBL" id="SFS82677.1"/>
    </source>
</evidence>
<dbReference type="RefSeq" id="WP_092312171.1">
    <property type="nucleotide sequence ID" value="NZ_FOZV01000007.1"/>
</dbReference>
<feature type="transmembrane region" description="Helical" evidence="1">
    <location>
        <begin position="150"/>
        <end position="171"/>
    </location>
</feature>
<dbReference type="GO" id="GO:0016020">
    <property type="term" value="C:membrane"/>
    <property type="evidence" value="ECO:0007669"/>
    <property type="project" value="TreeGrafter"/>
</dbReference>
<keyword evidence="3" id="KW-0012">Acyltransferase</keyword>
<evidence type="ECO:0000313" key="4">
    <source>
        <dbReference type="Proteomes" id="UP000198788"/>
    </source>
</evidence>
<feature type="transmembrane region" description="Helical" evidence="1">
    <location>
        <begin position="238"/>
        <end position="256"/>
    </location>
</feature>